<name>A0ABW5TVL5_9SPHI</name>
<keyword evidence="5 7" id="KW-1133">Transmembrane helix</keyword>
<evidence type="ECO:0000256" key="5">
    <source>
        <dbReference type="ARBA" id="ARBA00022989"/>
    </source>
</evidence>
<feature type="transmembrane region" description="Helical" evidence="7">
    <location>
        <begin position="231"/>
        <end position="252"/>
    </location>
</feature>
<evidence type="ECO:0000256" key="1">
    <source>
        <dbReference type="ARBA" id="ARBA00004651"/>
    </source>
</evidence>
<evidence type="ECO:0000256" key="6">
    <source>
        <dbReference type="ARBA" id="ARBA00023136"/>
    </source>
</evidence>
<evidence type="ECO:0000256" key="7">
    <source>
        <dbReference type="SAM" id="Phobius"/>
    </source>
</evidence>
<organism evidence="8 9">
    <name type="scientific">Pedobacter alpinus</name>
    <dbReference type="NCBI Taxonomy" id="1590643"/>
    <lineage>
        <taxon>Bacteria</taxon>
        <taxon>Pseudomonadati</taxon>
        <taxon>Bacteroidota</taxon>
        <taxon>Sphingobacteriia</taxon>
        <taxon>Sphingobacteriales</taxon>
        <taxon>Sphingobacteriaceae</taxon>
        <taxon>Pedobacter</taxon>
    </lineage>
</organism>
<dbReference type="Proteomes" id="UP001597546">
    <property type="component" value="Unassembled WGS sequence"/>
</dbReference>
<sequence>MLYVVMFFLWTAILLYLILGGADFGAGILELFTSDKNKSKTRKTMYRAIGPIWEANHMWLIIAIVILFVGFPSIYTTMSTYMHIPLLLMLLGIIARGTAFTFRHYDAVKDEMQHIYNKIFVYSSFITPLFLGIIAGGTVARRIDTDANNFVDAYVMSWFNVFSFSVGLFTVAICGFLAAVFIIGQTTDETEKQRFIKKAKFFNVAAVIAGGLVFLASVYEKIPLINWVFDNTVGVVAFTLATISVVILWMIWNSKYTNIMRVLAGFQVTMILLITTWKHYPNIVLLKNGNHLSLLEEQGNAKTIEALGWALLLGSIFILPTLVYLIYSFQKKSPKTA</sequence>
<dbReference type="PANTHER" id="PTHR43141:SF4">
    <property type="entry name" value="CYTOCHROME BD2 SUBUNIT II"/>
    <property type="match status" value="1"/>
</dbReference>
<evidence type="ECO:0000256" key="2">
    <source>
        <dbReference type="ARBA" id="ARBA00007543"/>
    </source>
</evidence>
<keyword evidence="3" id="KW-1003">Cell membrane</keyword>
<feature type="transmembrane region" description="Helical" evidence="7">
    <location>
        <begin position="53"/>
        <end position="75"/>
    </location>
</feature>
<feature type="transmembrane region" description="Helical" evidence="7">
    <location>
        <begin position="81"/>
        <end position="99"/>
    </location>
</feature>
<dbReference type="InterPro" id="IPR003317">
    <property type="entry name" value="Cyt-d_oxidase_su2"/>
</dbReference>
<comment type="similarity">
    <text evidence="2">Belongs to the cytochrome ubiquinol oxidase subunit 2 family.</text>
</comment>
<comment type="caution">
    <text evidence="8">The sequence shown here is derived from an EMBL/GenBank/DDBJ whole genome shotgun (WGS) entry which is preliminary data.</text>
</comment>
<feature type="transmembrane region" description="Helical" evidence="7">
    <location>
        <begin position="159"/>
        <end position="181"/>
    </location>
</feature>
<dbReference type="PANTHER" id="PTHR43141">
    <property type="entry name" value="CYTOCHROME BD2 SUBUNIT II"/>
    <property type="match status" value="1"/>
</dbReference>
<evidence type="ECO:0000256" key="4">
    <source>
        <dbReference type="ARBA" id="ARBA00022692"/>
    </source>
</evidence>
<dbReference type="EMBL" id="JBHULV010000047">
    <property type="protein sequence ID" value="MFD2732842.1"/>
    <property type="molecule type" value="Genomic_DNA"/>
</dbReference>
<dbReference type="Pfam" id="PF02322">
    <property type="entry name" value="Cyt_bd_oxida_II"/>
    <property type="match status" value="1"/>
</dbReference>
<gene>
    <name evidence="8" type="ORF">ACFSSE_14120</name>
</gene>
<feature type="transmembrane region" description="Helical" evidence="7">
    <location>
        <begin position="119"/>
        <end position="139"/>
    </location>
</feature>
<evidence type="ECO:0000313" key="9">
    <source>
        <dbReference type="Proteomes" id="UP001597546"/>
    </source>
</evidence>
<accession>A0ABW5TVL5</accession>
<comment type="subcellular location">
    <subcellularLocation>
        <location evidence="1">Cell membrane</location>
        <topology evidence="1">Multi-pass membrane protein</topology>
    </subcellularLocation>
</comment>
<evidence type="ECO:0000256" key="3">
    <source>
        <dbReference type="ARBA" id="ARBA00022475"/>
    </source>
</evidence>
<keyword evidence="6 7" id="KW-0472">Membrane</keyword>
<evidence type="ECO:0000313" key="8">
    <source>
        <dbReference type="EMBL" id="MFD2732842.1"/>
    </source>
</evidence>
<keyword evidence="4 7" id="KW-0812">Transmembrane</keyword>
<feature type="transmembrane region" description="Helical" evidence="7">
    <location>
        <begin position="306"/>
        <end position="327"/>
    </location>
</feature>
<feature type="transmembrane region" description="Helical" evidence="7">
    <location>
        <begin position="6"/>
        <end position="32"/>
    </location>
</feature>
<proteinExistence type="inferred from homology"/>
<dbReference type="RefSeq" id="WP_379047077.1">
    <property type="nucleotide sequence ID" value="NZ_JBHSKW010000063.1"/>
</dbReference>
<feature type="transmembrane region" description="Helical" evidence="7">
    <location>
        <begin position="259"/>
        <end position="277"/>
    </location>
</feature>
<feature type="transmembrane region" description="Helical" evidence="7">
    <location>
        <begin position="201"/>
        <end position="219"/>
    </location>
</feature>
<reference evidence="9" key="1">
    <citation type="journal article" date="2019" name="Int. J. Syst. Evol. Microbiol.">
        <title>The Global Catalogue of Microorganisms (GCM) 10K type strain sequencing project: providing services to taxonomists for standard genome sequencing and annotation.</title>
        <authorList>
            <consortium name="The Broad Institute Genomics Platform"/>
            <consortium name="The Broad Institute Genome Sequencing Center for Infectious Disease"/>
            <person name="Wu L."/>
            <person name="Ma J."/>
        </authorList>
    </citation>
    <scope>NUCLEOTIDE SEQUENCE [LARGE SCALE GENOMIC DNA]</scope>
    <source>
        <strain evidence="9">KCTC 42456</strain>
    </source>
</reference>
<keyword evidence="9" id="KW-1185">Reference proteome</keyword>
<protein>
    <submittedName>
        <fullName evidence="8">Cytochrome d ubiquinol oxidase subunit II</fullName>
    </submittedName>
</protein>